<sequence length="125" mass="14043">MRGEEQRIGRRFAPNAGQRKGSKDQSLAEKSELPVRRPEESPERQSAYTNRNAKRFRKQGGGPKGSTIIKGTPQSSISYKQKKGQMVKTILSRVKNPQTGTVSHRKCIKHGQNSHGVYQKQKKKG</sequence>
<gene>
    <name evidence="2" type="ORF">O181_073450</name>
</gene>
<feature type="compositionally biased region" description="Basic and acidic residues" evidence="1">
    <location>
        <begin position="21"/>
        <end position="43"/>
    </location>
</feature>
<comment type="caution">
    <text evidence="2">The sequence shown here is derived from an EMBL/GenBank/DDBJ whole genome shotgun (WGS) entry which is preliminary data.</text>
</comment>
<organism evidence="2 3">
    <name type="scientific">Austropuccinia psidii MF-1</name>
    <dbReference type="NCBI Taxonomy" id="1389203"/>
    <lineage>
        <taxon>Eukaryota</taxon>
        <taxon>Fungi</taxon>
        <taxon>Dikarya</taxon>
        <taxon>Basidiomycota</taxon>
        <taxon>Pucciniomycotina</taxon>
        <taxon>Pucciniomycetes</taxon>
        <taxon>Pucciniales</taxon>
        <taxon>Sphaerophragmiaceae</taxon>
        <taxon>Austropuccinia</taxon>
    </lineage>
</organism>
<evidence type="ECO:0000313" key="2">
    <source>
        <dbReference type="EMBL" id="MBW0533735.1"/>
    </source>
</evidence>
<proteinExistence type="predicted"/>
<feature type="region of interest" description="Disordered" evidence="1">
    <location>
        <begin position="1"/>
        <end position="81"/>
    </location>
</feature>
<keyword evidence="3" id="KW-1185">Reference proteome</keyword>
<dbReference type="EMBL" id="AVOT02038796">
    <property type="protein sequence ID" value="MBW0533735.1"/>
    <property type="molecule type" value="Genomic_DNA"/>
</dbReference>
<evidence type="ECO:0000313" key="3">
    <source>
        <dbReference type="Proteomes" id="UP000765509"/>
    </source>
</evidence>
<dbReference type="AlphaFoldDB" id="A0A9Q3FAK1"/>
<reference evidence="2" key="1">
    <citation type="submission" date="2021-03" db="EMBL/GenBank/DDBJ databases">
        <title>Draft genome sequence of rust myrtle Austropuccinia psidii MF-1, a brazilian biotype.</title>
        <authorList>
            <person name="Quecine M.C."/>
            <person name="Pachon D.M.R."/>
            <person name="Bonatelli M.L."/>
            <person name="Correr F.H."/>
            <person name="Franceschini L.M."/>
            <person name="Leite T.F."/>
            <person name="Margarido G.R.A."/>
            <person name="Almeida C.A."/>
            <person name="Ferrarezi J.A."/>
            <person name="Labate C.A."/>
        </authorList>
    </citation>
    <scope>NUCLEOTIDE SEQUENCE</scope>
    <source>
        <strain evidence="2">MF-1</strain>
    </source>
</reference>
<dbReference type="Proteomes" id="UP000765509">
    <property type="component" value="Unassembled WGS sequence"/>
</dbReference>
<name>A0A9Q3FAK1_9BASI</name>
<accession>A0A9Q3FAK1</accession>
<evidence type="ECO:0000256" key="1">
    <source>
        <dbReference type="SAM" id="MobiDB-lite"/>
    </source>
</evidence>
<protein>
    <submittedName>
        <fullName evidence="2">Uncharacterized protein</fullName>
    </submittedName>
</protein>